<keyword evidence="3" id="KW-1185">Reference proteome</keyword>
<evidence type="ECO:0000313" key="2">
    <source>
        <dbReference type="EMBL" id="CAD6198360.1"/>
    </source>
</evidence>
<reference evidence="2" key="1">
    <citation type="submission" date="2020-10" db="EMBL/GenBank/DDBJ databases">
        <authorList>
            <person name="Kikuchi T."/>
        </authorList>
    </citation>
    <scope>NUCLEOTIDE SEQUENCE</scope>
    <source>
        <strain evidence="2">NKZ352</strain>
    </source>
</reference>
<evidence type="ECO:0000256" key="1">
    <source>
        <dbReference type="SAM" id="MobiDB-lite"/>
    </source>
</evidence>
<dbReference type="EMBL" id="CAJGYM010000124">
    <property type="protein sequence ID" value="CAD6198360.1"/>
    <property type="molecule type" value="Genomic_DNA"/>
</dbReference>
<accession>A0A8S1HSM4</accession>
<comment type="caution">
    <text evidence="2">The sequence shown here is derived from an EMBL/GenBank/DDBJ whole genome shotgun (WGS) entry which is preliminary data.</text>
</comment>
<gene>
    <name evidence="2" type="ORF">CAUJ_LOCUS14266</name>
</gene>
<name>A0A8S1HSM4_9PELO</name>
<dbReference type="OrthoDB" id="5855670at2759"/>
<organism evidence="2 3">
    <name type="scientific">Caenorhabditis auriculariae</name>
    <dbReference type="NCBI Taxonomy" id="2777116"/>
    <lineage>
        <taxon>Eukaryota</taxon>
        <taxon>Metazoa</taxon>
        <taxon>Ecdysozoa</taxon>
        <taxon>Nematoda</taxon>
        <taxon>Chromadorea</taxon>
        <taxon>Rhabditida</taxon>
        <taxon>Rhabditina</taxon>
        <taxon>Rhabditomorpha</taxon>
        <taxon>Rhabditoidea</taxon>
        <taxon>Rhabditidae</taxon>
        <taxon>Peloderinae</taxon>
        <taxon>Caenorhabditis</taxon>
    </lineage>
</organism>
<protein>
    <submittedName>
        <fullName evidence="2">Uncharacterized protein</fullName>
    </submittedName>
</protein>
<evidence type="ECO:0000313" key="3">
    <source>
        <dbReference type="Proteomes" id="UP000835052"/>
    </source>
</evidence>
<dbReference type="AlphaFoldDB" id="A0A8S1HSM4"/>
<proteinExistence type="predicted"/>
<sequence>MESTKVNRYRSAETSQKRLIFVLSRKVRDRKLCKTAREKQSSVCAHDAIDAVGGVVRNESKGARIMQAPQIVPKPNRFYGPSTKQSGALTGSRGPKTLGWFMNEDLFDKRQEHEAEVPRMAVEEKKKRRIRKPISTAMKKAEFVANQAMSESSEDYFEEQAEAAEAAASLPTSLRPEDYWYYDLASDGYYYEQSGAKGWRRRMPNSALLHMKEQEAARASGNNEKMNLMTSQAAAAQAHALFQHAMLAQQQAQHQQPAMKYYDPNTDGFFYEMASVDGWKRRQPNKPLAASMPHGVTRPYRQTETLPTPATVPNNSYGATLARGQLPRNCVIDESSACSSTSGDYPLQDLFGSYDQNFPSMSRPNSLNLQGKQMVPNFNADKFIRDLSFSGLDHSKMLGAMRSPAETWSQFRGSLDGKPQGTPAEDDKMRDLLNDIEKIWSNHPAF</sequence>
<feature type="region of interest" description="Disordered" evidence="1">
    <location>
        <begin position="74"/>
        <end position="94"/>
    </location>
</feature>
<dbReference type="Proteomes" id="UP000835052">
    <property type="component" value="Unassembled WGS sequence"/>
</dbReference>